<keyword evidence="1" id="KW-0472">Membrane</keyword>
<keyword evidence="1" id="KW-1133">Transmembrane helix</keyword>
<feature type="transmembrane region" description="Helical" evidence="1">
    <location>
        <begin position="48"/>
        <end position="65"/>
    </location>
</feature>
<sequence>MTELTPVSEWQVWLMDTAPKFSQLYSWLLMAFGFSVSILLARSLKNSGFYAVAVFFLSPVFFWGMREVRYQMHREAIEAYAAEQNRKIQSGEIIPHIESSVNFPLFETFLVLGLAVVYRNSKRRPIQLPEPTSGLAPGRGSS</sequence>
<evidence type="ECO:0000313" key="3">
    <source>
        <dbReference type="Proteomes" id="UP000078486"/>
    </source>
</evidence>
<dbReference type="EMBL" id="LRRQ01000188">
    <property type="protein sequence ID" value="OAM87060.1"/>
    <property type="molecule type" value="Genomic_DNA"/>
</dbReference>
<dbReference type="Proteomes" id="UP000078486">
    <property type="component" value="Unassembled WGS sequence"/>
</dbReference>
<dbReference type="AlphaFoldDB" id="A0A178IAS1"/>
<keyword evidence="1" id="KW-0812">Transmembrane</keyword>
<name>A0A178IAS1_9BACT</name>
<organism evidence="2 3">
    <name type="scientific">Termitidicoccus mucosus</name>
    <dbReference type="NCBI Taxonomy" id="1184151"/>
    <lineage>
        <taxon>Bacteria</taxon>
        <taxon>Pseudomonadati</taxon>
        <taxon>Verrucomicrobiota</taxon>
        <taxon>Opitutia</taxon>
        <taxon>Opitutales</taxon>
        <taxon>Opitutaceae</taxon>
        <taxon>Termitidicoccus</taxon>
    </lineage>
</organism>
<evidence type="ECO:0000313" key="2">
    <source>
        <dbReference type="EMBL" id="OAM87060.1"/>
    </source>
</evidence>
<reference evidence="2 3" key="1">
    <citation type="submission" date="2016-01" db="EMBL/GenBank/DDBJ databases">
        <title>High potential of lignocellulose degradation of a new Verrucomicrobia species.</title>
        <authorList>
            <person name="Wang Y."/>
            <person name="Shi Y."/>
            <person name="Qiu Z."/>
            <person name="Liu S."/>
            <person name="Yang H."/>
        </authorList>
    </citation>
    <scope>NUCLEOTIDE SEQUENCE [LARGE SCALE GENOMIC DNA]</scope>
    <source>
        <strain evidence="2 3">TSB47</strain>
    </source>
</reference>
<protein>
    <submittedName>
        <fullName evidence="2">Uncharacterized protein</fullName>
    </submittedName>
</protein>
<comment type="caution">
    <text evidence="2">The sequence shown here is derived from an EMBL/GenBank/DDBJ whole genome shotgun (WGS) entry which is preliminary data.</text>
</comment>
<keyword evidence="3" id="KW-1185">Reference proteome</keyword>
<evidence type="ECO:0000256" key="1">
    <source>
        <dbReference type="SAM" id="Phobius"/>
    </source>
</evidence>
<accession>A0A178IAS1</accession>
<dbReference type="STRING" id="1184151.AW736_24735"/>
<gene>
    <name evidence="2" type="ORF">AW736_24735</name>
</gene>
<feature type="transmembrane region" description="Helical" evidence="1">
    <location>
        <begin position="24"/>
        <end position="41"/>
    </location>
</feature>
<proteinExistence type="predicted"/>